<evidence type="ECO:0000313" key="8">
    <source>
        <dbReference type="Proteomes" id="UP000553459"/>
    </source>
</evidence>
<keyword evidence="5 6" id="KW-0233">DNA recombination</keyword>
<dbReference type="GO" id="GO:0003677">
    <property type="term" value="F:DNA binding"/>
    <property type="evidence" value="ECO:0007669"/>
    <property type="project" value="UniProtKB-UniRule"/>
</dbReference>
<keyword evidence="3 6" id="KW-0815">Transposition</keyword>
<evidence type="ECO:0000256" key="4">
    <source>
        <dbReference type="ARBA" id="ARBA00023125"/>
    </source>
</evidence>
<reference evidence="7 8" key="1">
    <citation type="submission" date="2019-11" db="EMBL/GenBank/DDBJ databases">
        <title>Characterization of Elizabethkingia argenteiflava sp. nov., isolated from inner surface of Soybean Pods.</title>
        <authorList>
            <person name="Mo S."/>
        </authorList>
    </citation>
    <scope>NUCLEOTIDE SEQUENCE [LARGE SCALE GENOMIC DNA]</scope>
    <source>
        <strain evidence="7 8">YB22</strain>
    </source>
</reference>
<evidence type="ECO:0000256" key="2">
    <source>
        <dbReference type="ARBA" id="ARBA00010961"/>
    </source>
</evidence>
<dbReference type="EMBL" id="JAAABJ010000099">
    <property type="protein sequence ID" value="NAW49941.1"/>
    <property type="molecule type" value="Genomic_DNA"/>
</dbReference>
<gene>
    <name evidence="7" type="ORF">GNY06_00525</name>
</gene>
<evidence type="ECO:0000256" key="3">
    <source>
        <dbReference type="ARBA" id="ARBA00022578"/>
    </source>
</evidence>
<comment type="caution">
    <text evidence="7">The sequence shown here is derived from an EMBL/GenBank/DDBJ whole genome shotgun (WGS) entry which is preliminary data.</text>
</comment>
<keyword evidence="4 6" id="KW-0238">DNA-binding</keyword>
<evidence type="ECO:0000256" key="1">
    <source>
        <dbReference type="ARBA" id="ARBA00002190"/>
    </source>
</evidence>
<evidence type="ECO:0000313" key="7">
    <source>
        <dbReference type="EMBL" id="NAW49941.1"/>
    </source>
</evidence>
<dbReference type="Pfam" id="PF00872">
    <property type="entry name" value="Transposase_mut"/>
    <property type="match status" value="1"/>
</dbReference>
<comment type="function">
    <text evidence="1 6">Required for the transposition of the insertion element.</text>
</comment>
<keyword evidence="8" id="KW-1185">Reference proteome</keyword>
<organism evidence="7 8">
    <name type="scientific">Elizabethkingia argenteiflava</name>
    <dbReference type="NCBI Taxonomy" id="2681556"/>
    <lineage>
        <taxon>Bacteria</taxon>
        <taxon>Pseudomonadati</taxon>
        <taxon>Bacteroidota</taxon>
        <taxon>Flavobacteriia</taxon>
        <taxon>Flavobacteriales</taxon>
        <taxon>Weeksellaceae</taxon>
        <taxon>Elizabethkingia</taxon>
    </lineage>
</organism>
<name>A0A845PSC6_9FLAO</name>
<evidence type="ECO:0000256" key="5">
    <source>
        <dbReference type="ARBA" id="ARBA00023172"/>
    </source>
</evidence>
<dbReference type="PANTHER" id="PTHR33217">
    <property type="entry name" value="TRANSPOSASE FOR INSERTION SEQUENCE ELEMENT IS1081"/>
    <property type="match status" value="1"/>
</dbReference>
<accession>A0A845PSC6</accession>
<dbReference type="InterPro" id="IPR001207">
    <property type="entry name" value="Transposase_mutator"/>
</dbReference>
<dbReference type="GO" id="GO:0006313">
    <property type="term" value="P:DNA transposition"/>
    <property type="evidence" value="ECO:0007669"/>
    <property type="project" value="UniProtKB-UniRule"/>
</dbReference>
<keyword evidence="6" id="KW-0814">Transposable element</keyword>
<dbReference type="Proteomes" id="UP000553459">
    <property type="component" value="Unassembled WGS sequence"/>
</dbReference>
<proteinExistence type="inferred from homology"/>
<dbReference type="PANTHER" id="PTHR33217:SF8">
    <property type="entry name" value="MUTATOR FAMILY TRANSPOSASE"/>
    <property type="match status" value="1"/>
</dbReference>
<dbReference type="AlphaFoldDB" id="A0A845PSC6"/>
<comment type="similarity">
    <text evidence="2 6">Belongs to the transposase mutator family.</text>
</comment>
<dbReference type="GO" id="GO:0004803">
    <property type="term" value="F:transposase activity"/>
    <property type="evidence" value="ECO:0007669"/>
    <property type="project" value="UniProtKB-UniRule"/>
</dbReference>
<protein>
    <recommendedName>
        <fullName evidence="6">Mutator family transposase</fullName>
    </recommendedName>
</protein>
<sequence length="126" mass="14458">MRSLSDGSFELETGRDRLGTFEPKNVPKRQLIITDDLEGTILSIYALGLCNRAMGVYVQEMYDMEISHAEISRISYSVLPEVQEWRNRHLETVYPLVFLYCMIFKVRVNSSVETSAIYNIIGVDIS</sequence>
<evidence type="ECO:0000256" key="6">
    <source>
        <dbReference type="RuleBase" id="RU365089"/>
    </source>
</evidence>